<evidence type="ECO:0000313" key="11">
    <source>
        <dbReference type="Proteomes" id="UP000012960"/>
    </source>
</evidence>
<dbReference type="InterPro" id="IPR011009">
    <property type="entry name" value="Kinase-like_dom_sf"/>
</dbReference>
<evidence type="ECO:0000256" key="5">
    <source>
        <dbReference type="ARBA" id="ARBA00022840"/>
    </source>
</evidence>
<keyword evidence="5 6" id="KW-0067">ATP-binding</keyword>
<evidence type="ECO:0000256" key="1">
    <source>
        <dbReference type="ARBA" id="ARBA00022553"/>
    </source>
</evidence>
<dbReference type="InterPro" id="IPR000719">
    <property type="entry name" value="Prot_kinase_dom"/>
</dbReference>
<dbReference type="FunFam" id="1.10.510.10:FF:000195">
    <property type="entry name" value="pto-interacting protein 1"/>
    <property type="match status" value="1"/>
</dbReference>
<dbReference type="PANTHER" id="PTHR47983:SF7">
    <property type="entry name" value="PROTEIN KINASE SUPERFAMILY PROTEIN"/>
    <property type="match status" value="1"/>
</dbReference>
<name>A0A804I5T9_MUSAM</name>
<dbReference type="InterPro" id="IPR052101">
    <property type="entry name" value="Plant_StressResp_Kinase"/>
</dbReference>
<evidence type="ECO:0000259" key="8">
    <source>
        <dbReference type="PROSITE" id="PS50011"/>
    </source>
</evidence>
<keyword evidence="1" id="KW-0597">Phosphoprotein</keyword>
<dbReference type="InParanoid" id="A0A804I5T9"/>
<dbReference type="InterPro" id="IPR001245">
    <property type="entry name" value="Ser-Thr/Tyr_kinase_cat_dom"/>
</dbReference>
<gene>
    <name evidence="9" type="ORF">GSMUA_77540.1</name>
</gene>
<protein>
    <submittedName>
        <fullName evidence="9">(wild Malaysian banana) hypothetical protein</fullName>
    </submittedName>
</protein>
<accession>A0A804I5T9</accession>
<evidence type="ECO:0000313" key="10">
    <source>
        <dbReference type="EnsemblPlants" id="Ma02_p22790.1"/>
    </source>
</evidence>
<dbReference type="Gramene" id="Ma02_t22790.1">
    <property type="protein sequence ID" value="Ma02_p22790.1"/>
    <property type="gene ID" value="Ma02_g22790"/>
</dbReference>
<dbReference type="SUPFAM" id="SSF56112">
    <property type="entry name" value="Protein kinase-like (PK-like)"/>
    <property type="match status" value="1"/>
</dbReference>
<reference evidence="9" key="1">
    <citation type="submission" date="2021-03" db="EMBL/GenBank/DDBJ databases">
        <authorList>
            <consortium name="Genoscope - CEA"/>
            <person name="William W."/>
        </authorList>
    </citation>
    <scope>NUCLEOTIDE SEQUENCE</scope>
    <source>
        <strain evidence="9">Doubled-haploid Pahang</strain>
    </source>
</reference>
<feature type="compositionally biased region" description="Basic and acidic residues" evidence="7">
    <location>
        <begin position="52"/>
        <end position="74"/>
    </location>
</feature>
<dbReference type="GO" id="GO:0005524">
    <property type="term" value="F:ATP binding"/>
    <property type="evidence" value="ECO:0007669"/>
    <property type="project" value="UniProtKB-UniRule"/>
</dbReference>
<dbReference type="Gene3D" id="3.30.200.20">
    <property type="entry name" value="Phosphorylase Kinase, domain 1"/>
    <property type="match status" value="1"/>
</dbReference>
<dbReference type="AlphaFoldDB" id="A0A804I5T9"/>
<proteinExistence type="predicted"/>
<evidence type="ECO:0000313" key="9">
    <source>
        <dbReference type="EMBL" id="CAG1862860.1"/>
    </source>
</evidence>
<dbReference type="Proteomes" id="UP000012960">
    <property type="component" value="Unplaced"/>
</dbReference>
<keyword evidence="11" id="KW-1185">Reference proteome</keyword>
<dbReference type="GO" id="GO:0004672">
    <property type="term" value="F:protein kinase activity"/>
    <property type="evidence" value="ECO:0007669"/>
    <property type="project" value="InterPro"/>
</dbReference>
<evidence type="ECO:0000256" key="4">
    <source>
        <dbReference type="ARBA" id="ARBA00022777"/>
    </source>
</evidence>
<feature type="domain" description="Protein kinase" evidence="8">
    <location>
        <begin position="119"/>
        <end position="407"/>
    </location>
</feature>
<dbReference type="InterPro" id="IPR017441">
    <property type="entry name" value="Protein_kinase_ATP_BS"/>
</dbReference>
<dbReference type="PROSITE" id="PS00107">
    <property type="entry name" value="PROTEIN_KINASE_ATP"/>
    <property type="match status" value="1"/>
</dbReference>
<dbReference type="PROSITE" id="PS50011">
    <property type="entry name" value="PROTEIN_KINASE_DOM"/>
    <property type="match status" value="1"/>
</dbReference>
<evidence type="ECO:0000256" key="2">
    <source>
        <dbReference type="ARBA" id="ARBA00022679"/>
    </source>
</evidence>
<keyword evidence="4" id="KW-0418">Kinase</keyword>
<dbReference type="PANTHER" id="PTHR47983">
    <property type="entry name" value="PTO-INTERACTING PROTEIN 1-LIKE"/>
    <property type="match status" value="1"/>
</dbReference>
<keyword evidence="3 6" id="KW-0547">Nucleotide-binding</keyword>
<evidence type="ECO:0000256" key="6">
    <source>
        <dbReference type="PROSITE-ProRule" id="PRU10141"/>
    </source>
</evidence>
<evidence type="ECO:0000256" key="3">
    <source>
        <dbReference type="ARBA" id="ARBA00022741"/>
    </source>
</evidence>
<dbReference type="Gene3D" id="1.10.510.10">
    <property type="entry name" value="Transferase(Phosphotransferase) domain 1"/>
    <property type="match status" value="1"/>
</dbReference>
<dbReference type="EMBL" id="HG996467">
    <property type="protein sequence ID" value="CAG1862860.1"/>
    <property type="molecule type" value="Genomic_DNA"/>
</dbReference>
<dbReference type="EnsemblPlants" id="Ma02_t22790.1">
    <property type="protein sequence ID" value="Ma02_p22790.1"/>
    <property type="gene ID" value="Ma02_g22790"/>
</dbReference>
<feature type="region of interest" description="Disordered" evidence="7">
    <location>
        <begin position="52"/>
        <end position="106"/>
    </location>
</feature>
<dbReference type="Pfam" id="PF07714">
    <property type="entry name" value="PK_Tyr_Ser-Thr"/>
    <property type="match status" value="1"/>
</dbReference>
<organism evidence="10 11">
    <name type="scientific">Musa acuminata subsp. malaccensis</name>
    <name type="common">Wild banana</name>
    <name type="synonym">Musa malaccensis</name>
    <dbReference type="NCBI Taxonomy" id="214687"/>
    <lineage>
        <taxon>Eukaryota</taxon>
        <taxon>Viridiplantae</taxon>
        <taxon>Streptophyta</taxon>
        <taxon>Embryophyta</taxon>
        <taxon>Tracheophyta</taxon>
        <taxon>Spermatophyta</taxon>
        <taxon>Magnoliopsida</taxon>
        <taxon>Liliopsida</taxon>
        <taxon>Zingiberales</taxon>
        <taxon>Musaceae</taxon>
        <taxon>Musa</taxon>
    </lineage>
</organism>
<keyword evidence="2" id="KW-0808">Transferase</keyword>
<sequence>MEGLKKYGLKIHVPVRALRSLVGNLKERYRRERRSTRIYRWFSCARNTRKKDSLPHTENEFQEEPKQQKKKKDDDDGTEDSVEASSTPRSSELEDHPPTPIAAVPELSLHELMENTDNFGLRSMVGEGSHARVYYAVLNGKEIAIKKLDMPQKHETNSGFMSQLSFASRLKHRNFVQLLGYYVEGNLRLLAYEFAAMGSLQDILHGRRGALGTQQRPFLGWEQRVRIAIDAAKGLEYLHELVQPPVVHRNIRSSNILIFDDCRAKIADFDLLNQAPDMATRLLSSRVLGTFGYHAPEYAMTGELTQKSDVYSFGVVLLELLTGRKPVDHSMPRGQQSLVTWATPRLGDKNKVKQCVDPRLKGLYPPAAAAQFAQVAAECVEYEADHRPDMTSVVKKLRKIAVQLSLP</sequence>
<reference evidence="10" key="2">
    <citation type="submission" date="2021-05" db="UniProtKB">
        <authorList>
            <consortium name="EnsemblPlants"/>
        </authorList>
    </citation>
    <scope>IDENTIFICATION</scope>
    <source>
        <strain evidence="10">subsp. malaccensis</strain>
    </source>
</reference>
<evidence type="ECO:0000256" key="7">
    <source>
        <dbReference type="SAM" id="MobiDB-lite"/>
    </source>
</evidence>
<feature type="binding site" evidence="6">
    <location>
        <position position="147"/>
    </location>
    <ligand>
        <name>ATP</name>
        <dbReference type="ChEBI" id="CHEBI:30616"/>
    </ligand>
</feature>